<keyword evidence="1" id="KW-0732">Signal</keyword>
<evidence type="ECO:0008006" key="4">
    <source>
        <dbReference type="Google" id="ProtNLM"/>
    </source>
</evidence>
<dbReference type="EMBL" id="JAGSOY010000020">
    <property type="protein sequence ID" value="MBU2711459.1"/>
    <property type="molecule type" value="Genomic_DNA"/>
</dbReference>
<sequence>MNSTLPHKDHKSKNKLSILYLQILSFYFLTSLHANAETPYNDHEKYLFDDTPKISVQIERLKAAKRLSDTGLYLAQTNTNLKQAAINPAVDLHIPIYPLFSDGERKKRHIYLPPGTQIDTTNINNWQFPVGTVLWKSFSDKDRYLETRIAYKISLSGASASDRWEYKTYQWNEEQTNAFITPADQRVKVPNSFHTIPSKADCESCHSTHNDYDFALGFDTIQLSAHPQMITGGINLVDLWLNNRIKTNNPKFFVQLMDYQLPGSSTEKWLTGYMHTNCGSCHNSYKYSCSSDEKLNLRHKLPINVNKLNAAENSNVLTSSINQTMGSGYLIDTYTKGYQRLLNSDLYLRVAESNMPYDHGIRRNIDRKFLKKLEDYILKLSVAPKMNNNINSNE</sequence>
<dbReference type="InterPro" id="IPR036280">
    <property type="entry name" value="Multihaem_cyt_sf"/>
</dbReference>
<evidence type="ECO:0000313" key="3">
    <source>
        <dbReference type="Proteomes" id="UP000690515"/>
    </source>
</evidence>
<reference evidence="2 3" key="1">
    <citation type="submission" date="2021-04" db="EMBL/GenBank/DDBJ databases">
        <authorList>
            <person name="Pira H."/>
            <person name="Risdian C."/>
            <person name="Wink J."/>
        </authorList>
    </citation>
    <scope>NUCLEOTIDE SEQUENCE [LARGE SCALE GENOMIC DNA]</scope>
    <source>
        <strain evidence="2 3">WH53</strain>
    </source>
</reference>
<gene>
    <name evidence="2" type="ORF">KCG35_10345</name>
</gene>
<dbReference type="SUPFAM" id="SSF48695">
    <property type="entry name" value="Multiheme cytochromes"/>
    <property type="match status" value="1"/>
</dbReference>
<keyword evidence="3" id="KW-1185">Reference proteome</keyword>
<feature type="chain" id="PRO_5045644061" description="Cytochrome c domain-containing protein" evidence="1">
    <location>
        <begin position="37"/>
        <end position="394"/>
    </location>
</feature>
<comment type="caution">
    <text evidence="2">The sequence shown here is derived from an EMBL/GenBank/DDBJ whole genome shotgun (WGS) entry which is preliminary data.</text>
</comment>
<protein>
    <recommendedName>
        <fullName evidence="4">Cytochrome c domain-containing protein</fullName>
    </recommendedName>
</protein>
<dbReference type="Proteomes" id="UP000690515">
    <property type="component" value="Unassembled WGS sequence"/>
</dbReference>
<organism evidence="2 3">
    <name type="scientific">Zooshikella harenae</name>
    <dbReference type="NCBI Taxonomy" id="2827238"/>
    <lineage>
        <taxon>Bacteria</taxon>
        <taxon>Pseudomonadati</taxon>
        <taxon>Pseudomonadota</taxon>
        <taxon>Gammaproteobacteria</taxon>
        <taxon>Oceanospirillales</taxon>
        <taxon>Zooshikellaceae</taxon>
        <taxon>Zooshikella</taxon>
    </lineage>
</organism>
<feature type="signal peptide" evidence="1">
    <location>
        <begin position="1"/>
        <end position="36"/>
    </location>
</feature>
<evidence type="ECO:0000256" key="1">
    <source>
        <dbReference type="SAM" id="SignalP"/>
    </source>
</evidence>
<dbReference type="RefSeq" id="WP_215819620.1">
    <property type="nucleotide sequence ID" value="NZ_JAGSOY010000020.1"/>
</dbReference>
<evidence type="ECO:0000313" key="2">
    <source>
        <dbReference type="EMBL" id="MBU2711459.1"/>
    </source>
</evidence>
<name>A0ABS5ZBM7_9GAMM</name>
<accession>A0ABS5ZBM7</accession>
<proteinExistence type="predicted"/>